<gene>
    <name evidence="2" type="ORF">TSUD_256720</name>
</gene>
<evidence type="ECO:0000313" key="2">
    <source>
        <dbReference type="EMBL" id="GAU28344.1"/>
    </source>
</evidence>
<reference evidence="3" key="1">
    <citation type="journal article" date="2017" name="Front. Plant Sci.">
        <title>Climate Clever Clovers: New Paradigm to Reduce the Environmental Footprint of Ruminants by Breeding Low Methanogenic Forages Utilizing Haplotype Variation.</title>
        <authorList>
            <person name="Kaur P."/>
            <person name="Appels R."/>
            <person name="Bayer P.E."/>
            <person name="Keeble-Gagnere G."/>
            <person name="Wang J."/>
            <person name="Hirakawa H."/>
            <person name="Shirasawa K."/>
            <person name="Vercoe P."/>
            <person name="Stefanova K."/>
            <person name="Durmic Z."/>
            <person name="Nichols P."/>
            <person name="Revell C."/>
            <person name="Isobe S.N."/>
            <person name="Edwards D."/>
            <person name="Erskine W."/>
        </authorList>
    </citation>
    <scope>NUCLEOTIDE SEQUENCE [LARGE SCALE GENOMIC DNA]</scope>
    <source>
        <strain evidence="3">cv. Daliak</strain>
    </source>
</reference>
<dbReference type="Proteomes" id="UP000242715">
    <property type="component" value="Unassembled WGS sequence"/>
</dbReference>
<name>A0A2Z6M7B9_TRISU</name>
<feature type="domain" description="Putative plant transposon protein" evidence="1">
    <location>
        <begin position="5"/>
        <end position="87"/>
    </location>
</feature>
<proteinExistence type="predicted"/>
<dbReference type="AlphaFoldDB" id="A0A2Z6M7B9"/>
<dbReference type="Pfam" id="PF20167">
    <property type="entry name" value="Transposase_32"/>
    <property type="match status" value="1"/>
</dbReference>
<sequence>MECQKKIRISDLTPIARAWATFVSRNLLCSHLKSLTVRQATLVTAILKGEPVNVGRLLADDLWGAANCSSSSSYISHASLIHKLCERHFRVSRILACLLADDLWGTTNYSSPQATSTMVHASFISKLCEMVGVYPENNEERSFKKAQRCKIIEVKKVDCCIKFVDI</sequence>
<organism evidence="2 3">
    <name type="scientific">Trifolium subterraneum</name>
    <name type="common">Subterranean clover</name>
    <dbReference type="NCBI Taxonomy" id="3900"/>
    <lineage>
        <taxon>Eukaryota</taxon>
        <taxon>Viridiplantae</taxon>
        <taxon>Streptophyta</taxon>
        <taxon>Embryophyta</taxon>
        <taxon>Tracheophyta</taxon>
        <taxon>Spermatophyta</taxon>
        <taxon>Magnoliopsida</taxon>
        <taxon>eudicotyledons</taxon>
        <taxon>Gunneridae</taxon>
        <taxon>Pentapetalae</taxon>
        <taxon>rosids</taxon>
        <taxon>fabids</taxon>
        <taxon>Fabales</taxon>
        <taxon>Fabaceae</taxon>
        <taxon>Papilionoideae</taxon>
        <taxon>50 kb inversion clade</taxon>
        <taxon>NPAAA clade</taxon>
        <taxon>Hologalegina</taxon>
        <taxon>IRL clade</taxon>
        <taxon>Trifolieae</taxon>
        <taxon>Trifolium</taxon>
    </lineage>
</organism>
<keyword evidence="3" id="KW-1185">Reference proteome</keyword>
<dbReference type="EMBL" id="DF973371">
    <property type="protein sequence ID" value="GAU28344.1"/>
    <property type="molecule type" value="Genomic_DNA"/>
</dbReference>
<evidence type="ECO:0000259" key="1">
    <source>
        <dbReference type="Pfam" id="PF20167"/>
    </source>
</evidence>
<accession>A0A2Z6M7B9</accession>
<protein>
    <recommendedName>
        <fullName evidence="1">Putative plant transposon protein domain-containing protein</fullName>
    </recommendedName>
</protein>
<evidence type="ECO:0000313" key="3">
    <source>
        <dbReference type="Proteomes" id="UP000242715"/>
    </source>
</evidence>
<dbReference type="InterPro" id="IPR046796">
    <property type="entry name" value="Transposase_32_dom"/>
</dbReference>
<dbReference type="OrthoDB" id="1423221at2759"/>